<reference evidence="3" key="1">
    <citation type="journal article" date="2019" name="Int. J. Syst. Evol. Microbiol.">
        <title>The Global Catalogue of Microorganisms (GCM) 10K type strain sequencing project: providing services to taxonomists for standard genome sequencing and annotation.</title>
        <authorList>
            <consortium name="The Broad Institute Genomics Platform"/>
            <consortium name="The Broad Institute Genome Sequencing Center for Infectious Disease"/>
            <person name="Wu L."/>
            <person name="Ma J."/>
        </authorList>
    </citation>
    <scope>NUCLEOTIDE SEQUENCE [LARGE SCALE GENOMIC DNA]</scope>
    <source>
        <strain evidence="3">JCM 17106</strain>
    </source>
</reference>
<name>A0ABP7XD55_9FLAO</name>
<dbReference type="Proteomes" id="UP001500459">
    <property type="component" value="Unassembled WGS sequence"/>
</dbReference>
<proteinExistence type="predicted"/>
<accession>A0ABP7XD55</accession>
<evidence type="ECO:0000313" key="2">
    <source>
        <dbReference type="EMBL" id="GAA4112228.1"/>
    </source>
</evidence>
<dbReference type="RefSeq" id="WP_344925384.1">
    <property type="nucleotide sequence ID" value="NZ_BAABCW010000003.1"/>
</dbReference>
<comment type="caution">
    <text evidence="2">The sequence shown here is derived from an EMBL/GenBank/DDBJ whole genome shotgun (WGS) entry which is preliminary data.</text>
</comment>
<keyword evidence="1" id="KW-1133">Transmembrane helix</keyword>
<evidence type="ECO:0000256" key="1">
    <source>
        <dbReference type="SAM" id="Phobius"/>
    </source>
</evidence>
<dbReference type="EMBL" id="BAABCW010000003">
    <property type="protein sequence ID" value="GAA4112228.1"/>
    <property type="molecule type" value="Genomic_DNA"/>
</dbReference>
<keyword evidence="1" id="KW-0812">Transmembrane</keyword>
<keyword evidence="1" id="KW-0472">Membrane</keyword>
<feature type="transmembrane region" description="Helical" evidence="1">
    <location>
        <begin position="84"/>
        <end position="106"/>
    </location>
</feature>
<protein>
    <submittedName>
        <fullName evidence="2">Uncharacterized protein</fullName>
    </submittedName>
</protein>
<evidence type="ECO:0000313" key="3">
    <source>
        <dbReference type="Proteomes" id="UP001500459"/>
    </source>
</evidence>
<keyword evidence="3" id="KW-1185">Reference proteome</keyword>
<sequence length="107" mass="11909">MKYAEYIIDANKVEFFNSVIGVEEVFINNEKISSKFSLFGKQHFFTIGDDNYGVNAQIDLTGISVKVHKNGVPVELKNKHKIGILPLIALGIFGFVIGIASGYFLMH</sequence>
<organism evidence="2 3">
    <name type="scientific">Aquimarina addita</name>
    <dbReference type="NCBI Taxonomy" id="870485"/>
    <lineage>
        <taxon>Bacteria</taxon>
        <taxon>Pseudomonadati</taxon>
        <taxon>Bacteroidota</taxon>
        <taxon>Flavobacteriia</taxon>
        <taxon>Flavobacteriales</taxon>
        <taxon>Flavobacteriaceae</taxon>
        <taxon>Aquimarina</taxon>
    </lineage>
</organism>
<gene>
    <name evidence="2" type="ORF">GCM10022393_10520</name>
</gene>